<sequence length="162" mass="19453">MDNETHRFQELIPLIHTFDGKSIPPKPNKIVRPWKREEDELLLQAVEEIGTKRWHLVAQRIPNRTRKQCRERYCNHLDPDIIKVPWSEKEDQILKEAKALYGNRWTLIKMKLPGRTANQVKNRYFAKFSDVDEKEKRESKIMSVFTPVDKRLFNICISNKYY</sequence>
<dbReference type="InterPro" id="IPR001005">
    <property type="entry name" value="SANT/Myb"/>
</dbReference>
<dbReference type="OMA" id="WNDENKC"/>
<keyword evidence="1" id="KW-0677">Repeat</keyword>
<dbReference type="GO" id="GO:0042796">
    <property type="term" value="P:snRNA transcription by RNA polymerase III"/>
    <property type="evidence" value="ECO:0007669"/>
    <property type="project" value="TreeGrafter"/>
</dbReference>
<evidence type="ECO:0000256" key="4">
    <source>
        <dbReference type="ARBA" id="ARBA00023163"/>
    </source>
</evidence>
<dbReference type="SUPFAM" id="SSF46689">
    <property type="entry name" value="Homeodomain-like"/>
    <property type="match status" value="1"/>
</dbReference>
<evidence type="ECO:0000256" key="2">
    <source>
        <dbReference type="ARBA" id="ARBA00023015"/>
    </source>
</evidence>
<dbReference type="PANTHER" id="PTHR46621">
    <property type="entry name" value="SNRNA-ACTIVATING PROTEIN COMPLEX SUBUNIT 4"/>
    <property type="match status" value="1"/>
</dbReference>
<dbReference type="Gene3D" id="1.10.10.60">
    <property type="entry name" value="Homeodomain-like"/>
    <property type="match status" value="2"/>
</dbReference>
<dbReference type="FunFam" id="1.10.10.60:FF:000010">
    <property type="entry name" value="Transcriptional activator Myb isoform A"/>
    <property type="match status" value="1"/>
</dbReference>
<evidence type="ECO:0000259" key="6">
    <source>
        <dbReference type="PROSITE" id="PS50090"/>
    </source>
</evidence>
<dbReference type="PROSITE" id="PS51294">
    <property type="entry name" value="HTH_MYB"/>
    <property type="match status" value="2"/>
</dbReference>
<accession>A0A5K1UUQ1</accession>
<dbReference type="CDD" id="cd00167">
    <property type="entry name" value="SANT"/>
    <property type="match status" value="2"/>
</dbReference>
<dbReference type="AlphaFoldDB" id="A0A5K1UUQ1"/>
<keyword evidence="2" id="KW-0805">Transcription regulation</keyword>
<dbReference type="Pfam" id="PF13921">
    <property type="entry name" value="Myb_DNA-bind_6"/>
    <property type="match status" value="1"/>
</dbReference>
<reference evidence="8 9" key="1">
    <citation type="submission" date="2016-05" db="EMBL/GenBank/DDBJ databases">
        <title>First whole genome sequencing of Entamoeba histolytica HM1:IMSS-clone-6.</title>
        <authorList>
            <person name="Mukherjee Avik.K."/>
            <person name="Izumyama S."/>
            <person name="Nakada-Tsukui K."/>
            <person name="Nozaki T."/>
        </authorList>
    </citation>
    <scope>NUCLEOTIDE SEQUENCE [LARGE SCALE GENOMIC DNA]</scope>
    <source>
        <strain evidence="8 9">HM1:IMSS clone 6</strain>
    </source>
</reference>
<name>A0A5K1UUQ1_ENTHI</name>
<dbReference type="GO" id="GO:0042795">
    <property type="term" value="P:snRNA transcription by RNA polymerase II"/>
    <property type="evidence" value="ECO:0007669"/>
    <property type="project" value="TreeGrafter"/>
</dbReference>
<comment type="caution">
    <text evidence="8">The sequence shown here is derived from an EMBL/GenBank/DDBJ whole genome shotgun (WGS) entry which is preliminary data.</text>
</comment>
<dbReference type="GO" id="GO:0001006">
    <property type="term" value="F:RNA polymerase III type 3 promoter sequence-specific DNA binding"/>
    <property type="evidence" value="ECO:0007669"/>
    <property type="project" value="TreeGrafter"/>
</dbReference>
<evidence type="ECO:0000256" key="3">
    <source>
        <dbReference type="ARBA" id="ARBA00023125"/>
    </source>
</evidence>
<dbReference type="VEuPathDB" id="AmoebaDB:EHI8A_243840"/>
<dbReference type="SMART" id="SM00717">
    <property type="entry name" value="SANT"/>
    <property type="match status" value="2"/>
</dbReference>
<dbReference type="VEuPathDB" id="AmoebaDB:EHI_098070"/>
<feature type="domain" description="Myb-like" evidence="6">
    <location>
        <begin position="78"/>
        <end position="128"/>
    </location>
</feature>
<dbReference type="GO" id="GO:0000978">
    <property type="term" value="F:RNA polymerase II cis-regulatory region sequence-specific DNA binding"/>
    <property type="evidence" value="ECO:0007669"/>
    <property type="project" value="TreeGrafter"/>
</dbReference>
<keyword evidence="3 8" id="KW-0238">DNA-binding</keyword>
<evidence type="ECO:0000313" key="8">
    <source>
        <dbReference type="EMBL" id="GAT96188.1"/>
    </source>
</evidence>
<evidence type="ECO:0000256" key="5">
    <source>
        <dbReference type="ARBA" id="ARBA00023242"/>
    </source>
</evidence>
<dbReference type="InterPro" id="IPR017930">
    <property type="entry name" value="Myb_dom"/>
</dbReference>
<dbReference type="VEuPathDB" id="AmoebaDB:EHI7A_203500"/>
<gene>
    <name evidence="8" type="ORF">CL6EHI_098070</name>
</gene>
<evidence type="ECO:0000256" key="1">
    <source>
        <dbReference type="ARBA" id="ARBA00022737"/>
    </source>
</evidence>
<dbReference type="VEuPathDB" id="AmoebaDB:EHI5A_254840"/>
<feature type="domain" description="HTH myb-type" evidence="7">
    <location>
        <begin position="83"/>
        <end position="132"/>
    </location>
</feature>
<feature type="domain" description="HTH myb-type" evidence="7">
    <location>
        <begin position="26"/>
        <end position="81"/>
    </location>
</feature>
<organism evidence="8 9">
    <name type="scientific">Entamoeba histolytica</name>
    <dbReference type="NCBI Taxonomy" id="5759"/>
    <lineage>
        <taxon>Eukaryota</taxon>
        <taxon>Amoebozoa</taxon>
        <taxon>Evosea</taxon>
        <taxon>Archamoebae</taxon>
        <taxon>Mastigamoebida</taxon>
        <taxon>Entamoebidae</taxon>
        <taxon>Entamoeba</taxon>
    </lineage>
</organism>
<dbReference type="EMBL" id="BDEQ01000001">
    <property type="protein sequence ID" value="GAT96188.1"/>
    <property type="molecule type" value="Genomic_DNA"/>
</dbReference>
<proteinExistence type="predicted"/>
<evidence type="ECO:0000259" key="7">
    <source>
        <dbReference type="PROSITE" id="PS51294"/>
    </source>
</evidence>
<dbReference type="VEuPathDB" id="AmoebaDB:KM1_317110"/>
<dbReference type="InterPro" id="IPR051575">
    <property type="entry name" value="Myb-like_DNA-bd"/>
</dbReference>
<dbReference type="PANTHER" id="PTHR46621:SF1">
    <property type="entry name" value="SNRNA-ACTIVATING PROTEIN COMPLEX SUBUNIT 4"/>
    <property type="match status" value="1"/>
</dbReference>
<dbReference type="InterPro" id="IPR009057">
    <property type="entry name" value="Homeodomain-like_sf"/>
</dbReference>
<keyword evidence="4" id="KW-0804">Transcription</keyword>
<feature type="domain" description="Myb-like" evidence="6">
    <location>
        <begin position="26"/>
        <end position="77"/>
    </location>
</feature>
<dbReference type="Proteomes" id="UP000078387">
    <property type="component" value="Unassembled WGS sequence"/>
</dbReference>
<evidence type="ECO:0000313" key="9">
    <source>
        <dbReference type="Proteomes" id="UP000078387"/>
    </source>
</evidence>
<protein>
    <submittedName>
        <fullName evidence="8">Myb-like DNA-binding domain containing protein</fullName>
    </submittedName>
</protein>
<keyword evidence="5" id="KW-0539">Nucleus</keyword>
<dbReference type="GO" id="GO:0019185">
    <property type="term" value="C:snRNA-activating protein complex"/>
    <property type="evidence" value="ECO:0007669"/>
    <property type="project" value="TreeGrafter"/>
</dbReference>
<dbReference type="PROSITE" id="PS50090">
    <property type="entry name" value="MYB_LIKE"/>
    <property type="match status" value="2"/>
</dbReference>